<keyword evidence="4" id="KW-1185">Reference proteome</keyword>
<proteinExistence type="predicted"/>
<sequence length="771" mass="85628">MQNEERVGVRGFTPRIRHITGIRIHQLTLPESLPYASKLRIDASFREDTEHDEAKTPIAGPSSPSLQRAISNTPHGMSRRERRISTSTLPGNQTTRERASSTSVISSSPARATRSTRPRAPTLAGEAMGLGLERSPVIGKDEAEEPVRTRRLARCFITLKLPEHTRTAIRTSPRVTKADSPRDAMRQRTISMDNHRSLSTQPDVPVARTVSDKSRQRRSQMRPTVSTRTSSNSVSRSPLASPMEVEQAPVVPFYISPIHRQSTHPRFLSLTQDDLAGWLTIEEAAGMAFDLEIWYEDTAGWKLLDAVDKRIDLNRVKRLDAGEQLQENTVLLTFSSDPKALYRVCHTETSPQGPLGPTERGVVERSMRETRMKRGVGIGGLHQLVNMQSVLVDTRRGVEDVQAKIDRMLLEDVDRRALLRDIEERTGRCKWIHDKIDEVSKTTREVSARVTLRDQAVEERRSNLDEGHARLDLLHAQAKTLSETIDRIDSERSDLLNMIHHYRTNHVQTLDSMFPIVPLHPPSLLYSILDVPLPIPLGPKDPAPPPSIPPSNLPEGVSKIDERTTAAALGYVAMVVQLLGNLGGAISGLPYPVTCAGSRSLVKDVVSVMQGPRFFPLYVKGVERYRYEYAVFLLNKNIETLMQESNIRLLDLRHTLPNLKILLLTLSSPAPSSFSSSYPVLSRSSTFVDSRSSSRQTSASYIHPFASSRSPGSSTDGTPSKGFPSGVNSPSPVKAKSGLRRSLQVDTGFEEEEKSLTSGTEFSTSEDQIVP</sequence>
<feature type="compositionally biased region" description="Basic and acidic residues" evidence="2">
    <location>
        <begin position="176"/>
        <end position="186"/>
    </location>
</feature>
<feature type="compositionally biased region" description="Polar residues" evidence="2">
    <location>
        <begin position="707"/>
        <end position="718"/>
    </location>
</feature>
<dbReference type="EMBL" id="JAODAN010000004">
    <property type="protein sequence ID" value="KAK1924688.1"/>
    <property type="molecule type" value="Genomic_DNA"/>
</dbReference>
<feature type="compositionally biased region" description="Low complexity" evidence="2">
    <location>
        <begin position="100"/>
        <end position="121"/>
    </location>
</feature>
<evidence type="ECO:0000256" key="1">
    <source>
        <dbReference type="ARBA" id="ARBA00023054"/>
    </source>
</evidence>
<dbReference type="GO" id="GO:0035493">
    <property type="term" value="P:SNARE complex assembly"/>
    <property type="evidence" value="ECO:0007669"/>
    <property type="project" value="TreeGrafter"/>
</dbReference>
<dbReference type="PANTHER" id="PTHR15157:SF5">
    <property type="entry name" value="UV RADIATION RESISTANCE-ASSOCIATED GENE PROTEIN"/>
    <property type="match status" value="1"/>
</dbReference>
<gene>
    <name evidence="3" type="ORF">DB88DRAFT_486416</name>
</gene>
<evidence type="ECO:0000313" key="3">
    <source>
        <dbReference type="EMBL" id="KAK1924688.1"/>
    </source>
</evidence>
<dbReference type="PANTHER" id="PTHR15157">
    <property type="entry name" value="UV RADIATION RESISTANCE-ASSOCIATED GENE PROTEIN"/>
    <property type="match status" value="1"/>
</dbReference>
<organism evidence="3 4">
    <name type="scientific">Papiliotrema laurentii</name>
    <name type="common">Cryptococcus laurentii</name>
    <dbReference type="NCBI Taxonomy" id="5418"/>
    <lineage>
        <taxon>Eukaryota</taxon>
        <taxon>Fungi</taxon>
        <taxon>Dikarya</taxon>
        <taxon>Basidiomycota</taxon>
        <taxon>Agaricomycotina</taxon>
        <taxon>Tremellomycetes</taxon>
        <taxon>Tremellales</taxon>
        <taxon>Rhynchogastremaceae</taxon>
        <taxon>Papiliotrema</taxon>
    </lineage>
</organism>
<dbReference type="Proteomes" id="UP001182556">
    <property type="component" value="Unassembled WGS sequence"/>
</dbReference>
<reference evidence="3" key="1">
    <citation type="submission" date="2023-02" db="EMBL/GenBank/DDBJ databases">
        <title>Identification and recombinant expression of a fungal hydrolase from Papiliotrema laurentii that hydrolyzes apple cutin and clears colloidal polyester polyurethane.</title>
        <authorList>
            <consortium name="DOE Joint Genome Institute"/>
            <person name="Roman V.A."/>
            <person name="Bojanowski C."/>
            <person name="Crable B.R."/>
            <person name="Wagner D.N."/>
            <person name="Hung C.S."/>
            <person name="Nadeau L.J."/>
            <person name="Schratz L."/>
            <person name="Haridas S."/>
            <person name="Pangilinan J."/>
            <person name="Lipzen A."/>
            <person name="Na H."/>
            <person name="Yan M."/>
            <person name="Ng V."/>
            <person name="Grigoriev I.V."/>
            <person name="Spatafora J.W."/>
            <person name="Barlow D."/>
            <person name="Biffinger J."/>
            <person name="Kelley-Loughnane N."/>
            <person name="Varaljay V.A."/>
            <person name="Crookes-Goodson W.J."/>
        </authorList>
    </citation>
    <scope>NUCLEOTIDE SEQUENCE</scope>
    <source>
        <strain evidence="3">5307AH</strain>
    </source>
</reference>
<dbReference type="GO" id="GO:0000149">
    <property type="term" value="F:SNARE binding"/>
    <property type="evidence" value="ECO:0007669"/>
    <property type="project" value="TreeGrafter"/>
</dbReference>
<dbReference type="GO" id="GO:0005768">
    <property type="term" value="C:endosome"/>
    <property type="evidence" value="ECO:0007669"/>
    <property type="project" value="TreeGrafter"/>
</dbReference>
<name>A0AAD9FR97_PAPLA</name>
<evidence type="ECO:0000313" key="4">
    <source>
        <dbReference type="Proteomes" id="UP001182556"/>
    </source>
</evidence>
<feature type="region of interest" description="Disordered" evidence="2">
    <location>
        <begin position="172"/>
        <end position="243"/>
    </location>
</feature>
<feature type="region of interest" description="Disordered" evidence="2">
    <location>
        <begin position="48"/>
        <end position="121"/>
    </location>
</feature>
<feature type="compositionally biased region" description="Polar residues" evidence="2">
    <location>
        <begin position="85"/>
        <end position="94"/>
    </location>
</feature>
<comment type="caution">
    <text evidence="3">The sequence shown here is derived from an EMBL/GenBank/DDBJ whole genome shotgun (WGS) entry which is preliminary data.</text>
</comment>
<feature type="compositionally biased region" description="Polar residues" evidence="2">
    <location>
        <begin position="62"/>
        <end position="75"/>
    </location>
</feature>
<protein>
    <submittedName>
        <fullName evidence="3">Uncharacterized protein</fullName>
    </submittedName>
</protein>
<dbReference type="GO" id="GO:0000323">
    <property type="term" value="C:lytic vacuole"/>
    <property type="evidence" value="ECO:0007669"/>
    <property type="project" value="TreeGrafter"/>
</dbReference>
<feature type="compositionally biased region" description="Polar residues" evidence="2">
    <location>
        <begin position="188"/>
        <end position="202"/>
    </location>
</feature>
<accession>A0AAD9FR97</accession>
<keyword evidence="1" id="KW-0175">Coiled coil</keyword>
<dbReference type="AlphaFoldDB" id="A0AAD9FR97"/>
<evidence type="ECO:0000256" key="2">
    <source>
        <dbReference type="SAM" id="MobiDB-lite"/>
    </source>
</evidence>
<feature type="compositionally biased region" description="Polar residues" evidence="2">
    <location>
        <begin position="756"/>
        <end position="771"/>
    </location>
</feature>
<feature type="region of interest" description="Disordered" evidence="2">
    <location>
        <begin position="699"/>
        <end position="771"/>
    </location>
</feature>
<feature type="compositionally biased region" description="Low complexity" evidence="2">
    <location>
        <begin position="222"/>
        <end position="238"/>
    </location>
</feature>